<name>A0A8J8SVD7_HALGN</name>
<sequence length="534" mass="60611">MTLGDINNDAKKDMILCKGSNGNSKIRILHQVSGSALYADQGEIPAYELPDAVKVADLNNDGKNEMIAAHGGWSKVTVYSQNTSGIYANGYQSFPVAYASSYNEDGVAVGDINNDGKKDIVIADYNVGLDILYNISTVLATQEVEKKYSLTIYPNPTTDFIHLKGESPFDRYDIFDLSGRMISSGNLNGNEINVKALSAGKYILALHAFGNTKRIVTSFVKKQKSIRRTKHKLSTDHLIAVDFVTSPPNSATYQRNPTSLRVDLKNHIERFVNIKVLDTFSPLYSENTRTDVQKQQQKIMKTRSLLFLFLLLSFLSFDKTKTNPDDAAIKKSLTYFVNTIKAKQIDKSVNCIYPKFFTVVPKDQMTQILNMTYNNPFMKIEVSNLKFGNIEKPELINGEYFSIAQYYFTMKCNMSSLNDDIKKQVNTMLQKRYGKNNVQYVSKDGTYTINAAMRACAVSKDRKNWKFVILEKEYKPQLAKVLPKKVLDKIQNFTCFIESCPLGWLFLCKKFRENTDSHIFSQKYLYILAVKLQL</sequence>
<dbReference type="Gene3D" id="2.130.10.130">
    <property type="entry name" value="Integrin alpha, N-terminal"/>
    <property type="match status" value="1"/>
</dbReference>
<dbReference type="OrthoDB" id="10052635at2759"/>
<dbReference type="Pfam" id="PF18962">
    <property type="entry name" value="Por_Secre_tail"/>
    <property type="match status" value="1"/>
</dbReference>
<protein>
    <recommendedName>
        <fullName evidence="2">Secretion system C-terminal sorting domain-containing protein</fullName>
    </recommendedName>
</protein>
<evidence type="ECO:0000256" key="1">
    <source>
        <dbReference type="ARBA" id="ARBA00022729"/>
    </source>
</evidence>
<comment type="caution">
    <text evidence="3">The sequence shown here is derived from an EMBL/GenBank/DDBJ whole genome shotgun (WGS) entry which is preliminary data.</text>
</comment>
<dbReference type="Pfam" id="PF13517">
    <property type="entry name" value="FG-GAP_3"/>
    <property type="match status" value="1"/>
</dbReference>
<reference evidence="3" key="1">
    <citation type="submission" date="2019-06" db="EMBL/GenBank/DDBJ databases">
        <authorList>
            <person name="Zheng W."/>
        </authorList>
    </citation>
    <scope>NUCLEOTIDE SEQUENCE</scope>
    <source>
        <strain evidence="3">QDHG01</strain>
    </source>
</reference>
<feature type="domain" description="Secretion system C-terminal sorting" evidence="2">
    <location>
        <begin position="152"/>
        <end position="211"/>
    </location>
</feature>
<accession>A0A8J8SVD7</accession>
<keyword evidence="4" id="KW-1185">Reference proteome</keyword>
<evidence type="ECO:0000259" key="2">
    <source>
        <dbReference type="Pfam" id="PF18962"/>
    </source>
</evidence>
<dbReference type="EMBL" id="RRYP01029738">
    <property type="protein sequence ID" value="TNV71691.1"/>
    <property type="molecule type" value="Genomic_DNA"/>
</dbReference>
<dbReference type="Proteomes" id="UP000785679">
    <property type="component" value="Unassembled WGS sequence"/>
</dbReference>
<proteinExistence type="predicted"/>
<dbReference type="AlphaFoldDB" id="A0A8J8SVD7"/>
<dbReference type="InterPro" id="IPR013517">
    <property type="entry name" value="FG-GAP"/>
</dbReference>
<dbReference type="PANTHER" id="PTHR46580">
    <property type="entry name" value="SENSOR KINASE-RELATED"/>
    <property type="match status" value="1"/>
</dbReference>
<gene>
    <name evidence="3" type="ORF">FGO68_gene9125</name>
</gene>
<dbReference type="InterPro" id="IPR026444">
    <property type="entry name" value="Secre_tail"/>
</dbReference>
<evidence type="ECO:0000313" key="3">
    <source>
        <dbReference type="EMBL" id="TNV71691.1"/>
    </source>
</evidence>
<dbReference type="SUPFAM" id="SSF69318">
    <property type="entry name" value="Integrin alpha N-terminal domain"/>
    <property type="match status" value="1"/>
</dbReference>
<dbReference type="NCBIfam" id="TIGR04183">
    <property type="entry name" value="Por_Secre_tail"/>
    <property type="match status" value="1"/>
</dbReference>
<dbReference type="PANTHER" id="PTHR46580:SF4">
    <property type="entry name" value="ATP_GTP-BINDING PROTEIN"/>
    <property type="match status" value="1"/>
</dbReference>
<evidence type="ECO:0000313" key="4">
    <source>
        <dbReference type="Proteomes" id="UP000785679"/>
    </source>
</evidence>
<dbReference type="InterPro" id="IPR028994">
    <property type="entry name" value="Integrin_alpha_N"/>
</dbReference>
<organism evidence="3 4">
    <name type="scientific">Halteria grandinella</name>
    <dbReference type="NCBI Taxonomy" id="5974"/>
    <lineage>
        <taxon>Eukaryota</taxon>
        <taxon>Sar</taxon>
        <taxon>Alveolata</taxon>
        <taxon>Ciliophora</taxon>
        <taxon>Intramacronucleata</taxon>
        <taxon>Spirotrichea</taxon>
        <taxon>Stichotrichia</taxon>
        <taxon>Sporadotrichida</taxon>
        <taxon>Halteriidae</taxon>
        <taxon>Halteria</taxon>
    </lineage>
</organism>
<keyword evidence="1" id="KW-0732">Signal</keyword>